<dbReference type="PANTHER" id="PTHR19957">
    <property type="entry name" value="SYNTAXIN"/>
    <property type="match status" value="1"/>
</dbReference>
<dbReference type="CDD" id="cd15849">
    <property type="entry name" value="SNARE_Sso1"/>
    <property type="match status" value="1"/>
</dbReference>
<feature type="region of interest" description="Disordered" evidence="7">
    <location>
        <begin position="1"/>
        <end position="66"/>
    </location>
</feature>
<dbReference type="PROSITE" id="PS50192">
    <property type="entry name" value="T_SNARE"/>
    <property type="match status" value="1"/>
</dbReference>
<dbReference type="GeneID" id="95984543"/>
<accession>A0ABR3Q4P8</accession>
<dbReference type="Proteomes" id="UP001565368">
    <property type="component" value="Unassembled WGS sequence"/>
</dbReference>
<dbReference type="EMBL" id="JBBXJM010000003">
    <property type="protein sequence ID" value="KAL1409517.1"/>
    <property type="molecule type" value="Genomic_DNA"/>
</dbReference>
<dbReference type="SMART" id="SM00397">
    <property type="entry name" value="t_SNARE"/>
    <property type="match status" value="1"/>
</dbReference>
<evidence type="ECO:0000256" key="2">
    <source>
        <dbReference type="ARBA" id="ARBA00009063"/>
    </source>
</evidence>
<evidence type="ECO:0000256" key="6">
    <source>
        <dbReference type="SAM" id="Coils"/>
    </source>
</evidence>
<feature type="compositionally biased region" description="Polar residues" evidence="7">
    <location>
        <begin position="1"/>
        <end position="21"/>
    </location>
</feature>
<reference evidence="10 11" key="1">
    <citation type="submission" date="2023-08" db="EMBL/GenBank/DDBJ databases">
        <title>Annotated Genome Sequence of Vanrija albida AlHP1.</title>
        <authorList>
            <person name="Herzog R."/>
        </authorList>
    </citation>
    <scope>NUCLEOTIDE SEQUENCE [LARGE SCALE GENOMIC DNA]</scope>
    <source>
        <strain evidence="10 11">AlHP1</strain>
    </source>
</reference>
<evidence type="ECO:0000313" key="10">
    <source>
        <dbReference type="EMBL" id="KAL1409517.1"/>
    </source>
</evidence>
<protein>
    <recommendedName>
        <fullName evidence="9">t-SNARE coiled-coil homology domain-containing protein</fullName>
    </recommendedName>
</protein>
<feature type="coiled-coil region" evidence="6">
    <location>
        <begin position="77"/>
        <end position="133"/>
    </location>
</feature>
<keyword evidence="4 8" id="KW-1133">Transmembrane helix</keyword>
<dbReference type="Pfam" id="PF00804">
    <property type="entry name" value="Syntaxin"/>
    <property type="match status" value="1"/>
</dbReference>
<dbReference type="Pfam" id="PF05739">
    <property type="entry name" value="SNARE"/>
    <property type="match status" value="1"/>
</dbReference>
<dbReference type="InterPro" id="IPR045242">
    <property type="entry name" value="Syntaxin"/>
</dbReference>
<feature type="compositionally biased region" description="Gly residues" evidence="7">
    <location>
        <begin position="45"/>
        <end position="60"/>
    </location>
</feature>
<evidence type="ECO:0000256" key="1">
    <source>
        <dbReference type="ARBA" id="ARBA00004211"/>
    </source>
</evidence>
<evidence type="ECO:0000256" key="3">
    <source>
        <dbReference type="ARBA" id="ARBA00022692"/>
    </source>
</evidence>
<evidence type="ECO:0000256" key="5">
    <source>
        <dbReference type="ARBA" id="ARBA00023136"/>
    </source>
</evidence>
<evidence type="ECO:0000313" key="11">
    <source>
        <dbReference type="Proteomes" id="UP001565368"/>
    </source>
</evidence>
<keyword evidence="3 8" id="KW-0812">Transmembrane</keyword>
<name>A0ABR3Q4P8_9TREE</name>
<comment type="similarity">
    <text evidence="2">Belongs to the syntaxin family.</text>
</comment>
<sequence>MARNRLQQAGINQSYGDQNAPSPGYPAQAANPYAQMPEAPYTPPQGGGYNTPGSYGGKTPGYGTTPKDTGSGFWEQLSATNSILAELEQKIQAVRQAQIASLNSTDPNAVAYADQLSNDARQLREEAKTAIKGLYKNIRGDKALKAQADTVKTRFQKALSEHQQVEKDYRQKTRDRAARQFKIVKPDASEAEIQQIVDSGDTQVFSQALLNTNRYGAARGAFREVQERHAELQKIEKTMSELTQMFSEMAQLVEQQDESIQQVENHTLQVSEDIRAGNQQLDEATKKAIARRRKKWICFWIILIIIIIVAVAIGIGIWQGVKK</sequence>
<dbReference type="InterPro" id="IPR006012">
    <property type="entry name" value="Syntaxin/epimorphin_CS"/>
</dbReference>
<keyword evidence="5 8" id="KW-0472">Membrane</keyword>
<evidence type="ECO:0000256" key="8">
    <source>
        <dbReference type="SAM" id="Phobius"/>
    </source>
</evidence>
<feature type="domain" description="T-SNARE coiled-coil homology" evidence="9">
    <location>
        <begin position="222"/>
        <end position="284"/>
    </location>
</feature>
<organism evidence="10 11">
    <name type="scientific">Vanrija albida</name>
    <dbReference type="NCBI Taxonomy" id="181172"/>
    <lineage>
        <taxon>Eukaryota</taxon>
        <taxon>Fungi</taxon>
        <taxon>Dikarya</taxon>
        <taxon>Basidiomycota</taxon>
        <taxon>Agaricomycotina</taxon>
        <taxon>Tremellomycetes</taxon>
        <taxon>Trichosporonales</taxon>
        <taxon>Trichosporonaceae</taxon>
        <taxon>Vanrija</taxon>
    </lineage>
</organism>
<dbReference type="InterPro" id="IPR000727">
    <property type="entry name" value="T_SNARE_dom"/>
</dbReference>
<dbReference type="Gene3D" id="1.20.58.70">
    <property type="match status" value="1"/>
</dbReference>
<gene>
    <name evidence="10" type="ORF">Q8F55_003500</name>
</gene>
<comment type="caution">
    <text evidence="10">The sequence shown here is derived from an EMBL/GenBank/DDBJ whole genome shotgun (WGS) entry which is preliminary data.</text>
</comment>
<dbReference type="InterPro" id="IPR010989">
    <property type="entry name" value="SNARE"/>
</dbReference>
<evidence type="ECO:0000256" key="7">
    <source>
        <dbReference type="SAM" id="MobiDB-lite"/>
    </source>
</evidence>
<dbReference type="RefSeq" id="XP_069209461.1">
    <property type="nucleotide sequence ID" value="XM_069352043.1"/>
</dbReference>
<keyword evidence="6" id="KW-0175">Coiled coil</keyword>
<dbReference type="PROSITE" id="PS00914">
    <property type="entry name" value="SYNTAXIN"/>
    <property type="match status" value="1"/>
</dbReference>
<dbReference type="PANTHER" id="PTHR19957:SF307">
    <property type="entry name" value="PROTEIN SSO1-RELATED"/>
    <property type="match status" value="1"/>
</dbReference>
<feature type="transmembrane region" description="Helical" evidence="8">
    <location>
        <begin position="296"/>
        <end position="318"/>
    </location>
</feature>
<evidence type="ECO:0000256" key="4">
    <source>
        <dbReference type="ARBA" id="ARBA00022989"/>
    </source>
</evidence>
<dbReference type="SUPFAM" id="SSF47661">
    <property type="entry name" value="t-snare proteins"/>
    <property type="match status" value="1"/>
</dbReference>
<proteinExistence type="inferred from homology"/>
<comment type="subcellular location">
    <subcellularLocation>
        <location evidence="1">Membrane</location>
        <topology evidence="1">Single-pass type IV membrane protein</topology>
    </subcellularLocation>
</comment>
<evidence type="ECO:0000259" key="9">
    <source>
        <dbReference type="PROSITE" id="PS50192"/>
    </source>
</evidence>
<dbReference type="InterPro" id="IPR006011">
    <property type="entry name" value="Syntaxin_N"/>
</dbReference>
<keyword evidence="11" id="KW-1185">Reference proteome</keyword>